<accession>A0A2D3URG9</accession>
<proteinExistence type="predicted"/>
<name>A0A2D3URG9_9PEZI</name>
<dbReference type="Proteomes" id="UP000225277">
    <property type="component" value="Unassembled WGS sequence"/>
</dbReference>
<dbReference type="AlphaFoldDB" id="A0A2D3URG9"/>
<reference evidence="1 2" key="1">
    <citation type="submission" date="2016-03" db="EMBL/GenBank/DDBJ databases">
        <authorList>
            <person name="Ploux O."/>
        </authorList>
    </citation>
    <scope>NUCLEOTIDE SEQUENCE [LARGE SCALE GENOMIC DNA]</scope>
    <source>
        <strain evidence="1 2">URUG2</strain>
    </source>
</reference>
<evidence type="ECO:0008006" key="3">
    <source>
        <dbReference type="Google" id="ProtNLM"/>
    </source>
</evidence>
<protein>
    <recommendedName>
        <fullName evidence="3">F-box domain-containing protein</fullName>
    </recommendedName>
</protein>
<dbReference type="RefSeq" id="XP_023625481.1">
    <property type="nucleotide sequence ID" value="XM_023769713.1"/>
</dbReference>
<evidence type="ECO:0000313" key="1">
    <source>
        <dbReference type="EMBL" id="CZT18591.1"/>
    </source>
</evidence>
<dbReference type="GeneID" id="35599610"/>
<dbReference type="EMBL" id="FJUY01000006">
    <property type="protein sequence ID" value="CZT18591.1"/>
    <property type="molecule type" value="Genomic_DNA"/>
</dbReference>
<keyword evidence="2" id="KW-1185">Reference proteome</keyword>
<dbReference type="OrthoDB" id="3642267at2759"/>
<gene>
    <name evidence="1" type="ORF">RCC_04435</name>
</gene>
<sequence>MTSSCDAPALGNAANLGGTAAARVLDTVELLENILLQDLPMKSIARARQVNTFFCAVIDNSKPLQRALFLMPELPKETHVDMDGTPKSVTRVNPAIIKLDHHGEVKTGRFYIDGDMLRRWNSDLACETWKSMLICQPPASINKLHLFELITKSQKTGEFYITFLSGSTLGDLVAKLRFINNLGAMRWASDWGSDSKSVCRVLISDAG</sequence>
<organism evidence="1 2">
    <name type="scientific">Ramularia collo-cygni</name>
    <dbReference type="NCBI Taxonomy" id="112498"/>
    <lineage>
        <taxon>Eukaryota</taxon>
        <taxon>Fungi</taxon>
        <taxon>Dikarya</taxon>
        <taxon>Ascomycota</taxon>
        <taxon>Pezizomycotina</taxon>
        <taxon>Dothideomycetes</taxon>
        <taxon>Dothideomycetidae</taxon>
        <taxon>Mycosphaerellales</taxon>
        <taxon>Mycosphaerellaceae</taxon>
        <taxon>Ramularia</taxon>
    </lineage>
</organism>
<evidence type="ECO:0000313" key="2">
    <source>
        <dbReference type="Proteomes" id="UP000225277"/>
    </source>
</evidence>